<protein>
    <submittedName>
        <fullName evidence="1">Uncharacterized protein</fullName>
    </submittedName>
</protein>
<comment type="caution">
    <text evidence="1">The sequence shown here is derived from an EMBL/GenBank/DDBJ whole genome shotgun (WGS) entry which is preliminary data.</text>
</comment>
<reference evidence="1" key="1">
    <citation type="submission" date="2021-02" db="EMBL/GenBank/DDBJ databases">
        <authorList>
            <person name="Dougan E. K."/>
            <person name="Rhodes N."/>
            <person name="Thang M."/>
            <person name="Chan C."/>
        </authorList>
    </citation>
    <scope>NUCLEOTIDE SEQUENCE</scope>
</reference>
<feature type="non-terminal residue" evidence="1">
    <location>
        <position position="65"/>
    </location>
</feature>
<organism evidence="1 2">
    <name type="scientific">Polarella glacialis</name>
    <name type="common">Dinoflagellate</name>
    <dbReference type="NCBI Taxonomy" id="89957"/>
    <lineage>
        <taxon>Eukaryota</taxon>
        <taxon>Sar</taxon>
        <taxon>Alveolata</taxon>
        <taxon>Dinophyceae</taxon>
        <taxon>Suessiales</taxon>
        <taxon>Suessiaceae</taxon>
        <taxon>Polarella</taxon>
    </lineage>
</organism>
<gene>
    <name evidence="1" type="ORF">PGLA2088_LOCUS24916</name>
</gene>
<dbReference type="Proteomes" id="UP000626109">
    <property type="component" value="Unassembled WGS sequence"/>
</dbReference>
<name>A0A813JUS8_POLGL</name>
<sequence>ACLRLSLRELCVLSSVAPFLVELLDDPATTPLYLAWAYRRGCGPELRRWQYARRNRPLASCQALL</sequence>
<dbReference type="EMBL" id="CAJNNW010026571">
    <property type="protein sequence ID" value="CAE8686316.1"/>
    <property type="molecule type" value="Genomic_DNA"/>
</dbReference>
<feature type="non-terminal residue" evidence="1">
    <location>
        <position position="1"/>
    </location>
</feature>
<dbReference type="AlphaFoldDB" id="A0A813JUS8"/>
<proteinExistence type="predicted"/>
<evidence type="ECO:0000313" key="2">
    <source>
        <dbReference type="Proteomes" id="UP000626109"/>
    </source>
</evidence>
<accession>A0A813JUS8</accession>
<evidence type="ECO:0000313" key="1">
    <source>
        <dbReference type="EMBL" id="CAE8686316.1"/>
    </source>
</evidence>